<keyword evidence="3" id="KW-1185">Reference proteome</keyword>
<dbReference type="HOGENOM" id="CLU_1165748_0_0_1"/>
<dbReference type="Proteomes" id="UP000027238">
    <property type="component" value="Unassembled WGS sequence"/>
</dbReference>
<organism evidence="2 3">
    <name type="scientific">Colletotrichum sublineola</name>
    <name type="common">Sorghum anthracnose fungus</name>
    <dbReference type="NCBI Taxonomy" id="1173701"/>
    <lineage>
        <taxon>Eukaryota</taxon>
        <taxon>Fungi</taxon>
        <taxon>Dikarya</taxon>
        <taxon>Ascomycota</taxon>
        <taxon>Pezizomycotina</taxon>
        <taxon>Sordariomycetes</taxon>
        <taxon>Hypocreomycetidae</taxon>
        <taxon>Glomerellales</taxon>
        <taxon>Glomerellaceae</taxon>
        <taxon>Colletotrichum</taxon>
        <taxon>Colletotrichum graminicola species complex</taxon>
    </lineage>
</organism>
<name>A0A066X8V9_COLSU</name>
<evidence type="ECO:0000313" key="2">
    <source>
        <dbReference type="EMBL" id="KDN65387.1"/>
    </source>
</evidence>
<sequence length="238" mass="25771">MPNSAVFGGQTDAVRYFCFSNQAGTWLSQAQWHGDVLFVATLALVASQSVLSNAALAGPSRAHGMPLAPKRPRATVRLWLVCVFQSPRAAVGLGRKEAGLRGSAGSQDYARQQSWVRWAGPRRLRPYDITKVPKRALPLDQDPTSGSGRENLVCPDEPPRSRWTRAKVCSPALPFPCSFSDVELLGPREAGALPFVSFPRSPPCGPIDGKLHGEAPPRSRPCLAPFRRATTWGAAHQP</sequence>
<evidence type="ECO:0000313" key="3">
    <source>
        <dbReference type="Proteomes" id="UP000027238"/>
    </source>
</evidence>
<reference evidence="3" key="1">
    <citation type="journal article" date="2014" name="Genome Announc.">
        <title>Draft genome sequence of Colletotrichum sublineola, a destructive pathogen of cultivated sorghum.</title>
        <authorList>
            <person name="Baroncelli R."/>
            <person name="Sanz-Martin J.M."/>
            <person name="Rech G.E."/>
            <person name="Sukno S.A."/>
            <person name="Thon M.R."/>
        </authorList>
    </citation>
    <scope>NUCLEOTIDE SEQUENCE [LARGE SCALE GENOMIC DNA]</scope>
    <source>
        <strain evidence="3">TX430BB</strain>
    </source>
</reference>
<dbReference type="OrthoDB" id="10655215at2759"/>
<accession>A0A066X8V9</accession>
<gene>
    <name evidence="2" type="ORF">CSUB01_05777</name>
</gene>
<proteinExistence type="predicted"/>
<dbReference type="AlphaFoldDB" id="A0A066X8V9"/>
<dbReference type="EMBL" id="JMSE01001035">
    <property type="protein sequence ID" value="KDN65387.1"/>
    <property type="molecule type" value="Genomic_DNA"/>
</dbReference>
<evidence type="ECO:0000256" key="1">
    <source>
        <dbReference type="SAM" id="MobiDB-lite"/>
    </source>
</evidence>
<comment type="caution">
    <text evidence="2">The sequence shown here is derived from an EMBL/GenBank/DDBJ whole genome shotgun (WGS) entry which is preliminary data.</text>
</comment>
<protein>
    <submittedName>
        <fullName evidence="2">Uncharacterized protein</fullName>
    </submittedName>
</protein>
<feature type="region of interest" description="Disordered" evidence="1">
    <location>
        <begin position="137"/>
        <end position="157"/>
    </location>
</feature>